<dbReference type="AlphaFoldDB" id="A0A9X9R130"/>
<feature type="transmembrane region" description="Helical" evidence="1">
    <location>
        <begin position="139"/>
        <end position="159"/>
    </location>
</feature>
<sequence length="202" mass="20564">MFAFLFDSVLWAFDVQCAADFSVDAFCMGLGTVQHGIALAAELQFVRLQQGVLMGLAVRTVFAFAVGRFGIDIDTGLRTDGNPNADLYAGIAVFAVLMLAVLGGEQPDVARGIEADGVTRSNVAALDGNVALAAADIDVAASFQAAFAALAVVLVLFLAGGFKAKAGFDGQEDGALLSGLVFDGIGHFADAIGQLVGLGTGG</sequence>
<dbReference type="Proteomes" id="UP000626795">
    <property type="component" value="Unassembled WGS sequence"/>
</dbReference>
<feature type="transmembrane region" description="Helical" evidence="1">
    <location>
        <begin position="52"/>
        <end position="71"/>
    </location>
</feature>
<proteinExistence type="predicted"/>
<gene>
    <name evidence="2" type="ORF">ONOEEDHL_02215</name>
</gene>
<organism evidence="2 3">
    <name type="scientific">Neisseria subflava</name>
    <dbReference type="NCBI Taxonomy" id="28449"/>
    <lineage>
        <taxon>Bacteria</taxon>
        <taxon>Pseudomonadati</taxon>
        <taxon>Pseudomonadota</taxon>
        <taxon>Betaproteobacteria</taxon>
        <taxon>Neisseriales</taxon>
        <taxon>Neisseriaceae</taxon>
        <taxon>Neisseria</taxon>
    </lineage>
</organism>
<keyword evidence="3" id="KW-1185">Reference proteome</keyword>
<keyword evidence="1" id="KW-0472">Membrane</keyword>
<reference evidence="2" key="1">
    <citation type="submission" date="2019-05" db="EMBL/GenBank/DDBJ databases">
        <authorList>
            <person name="Hibberd M."/>
        </authorList>
    </citation>
    <scope>NUCLEOTIDE SEQUENCE</scope>
    <source>
        <strain evidence="2">Neisseria_subflava_BgEED23</strain>
    </source>
</reference>
<feature type="transmembrane region" description="Helical" evidence="1">
    <location>
        <begin position="83"/>
        <end position="102"/>
    </location>
</feature>
<keyword evidence="1" id="KW-0812">Transmembrane</keyword>
<protein>
    <submittedName>
        <fullName evidence="2">Uncharacterized protein</fullName>
    </submittedName>
</protein>
<evidence type="ECO:0000256" key="1">
    <source>
        <dbReference type="SAM" id="Phobius"/>
    </source>
</evidence>
<accession>A0A9X9R130</accession>
<comment type="caution">
    <text evidence="2">The sequence shown here is derived from an EMBL/GenBank/DDBJ whole genome shotgun (WGS) entry which is preliminary data.</text>
</comment>
<name>A0A9X9R130_NEISU</name>
<evidence type="ECO:0000313" key="2">
    <source>
        <dbReference type="EMBL" id="VTY08047.1"/>
    </source>
</evidence>
<keyword evidence="1" id="KW-1133">Transmembrane helix</keyword>
<evidence type="ECO:0000313" key="3">
    <source>
        <dbReference type="Proteomes" id="UP000626795"/>
    </source>
</evidence>
<dbReference type="EMBL" id="CABFLZ010000042">
    <property type="protein sequence ID" value="VTY08047.1"/>
    <property type="molecule type" value="Genomic_DNA"/>
</dbReference>